<sequence length="437" mass="48417">MVNNYKRKSNRNSWDEASMKNAIEKVAAGEMGLNKASNQFLVPKTTMKRKLEKYKAAQNIDTATHKKLGRFEQVFTKAQETELATYVKQMESRLFRLTTENLKKLAYDLAERNNISHNFDTCKKMAEADFLAAATTDIELPNPSSNPYSSTDVSSAKDPQPSTSKASHPLPPVLSTEDLQPLVSRDNQPSTSRANEAANDVENISASTTPSIEDINSRVSSPSILNDSQIDNQPALSTTPTKNAGELTVSRPSLLNEGDTELSTSSTITDNETSSVFHFGPKDIMPSPKTTKTKRANVKRGKTAIITSSPYRLEVEASQNKQAEKIKKALIFQKDLKPTKKEGKSKTGKKKTKKTLRKISKKGKASKMSDVKRSKTKNNYSSSEEDDTECLYCSHLYSESTGGWVQGPVCRLWAHCLCAGVEDEDEETEFMCEKCAN</sequence>
<dbReference type="GO" id="GO:0003677">
    <property type="term" value="F:DNA binding"/>
    <property type="evidence" value="ECO:0007669"/>
    <property type="project" value="InterPro"/>
</dbReference>
<dbReference type="CDD" id="cd15517">
    <property type="entry name" value="PHD_TCF19_like"/>
    <property type="match status" value="1"/>
</dbReference>
<evidence type="ECO:0000259" key="3">
    <source>
        <dbReference type="Pfam" id="PF05225"/>
    </source>
</evidence>
<accession>A0A835L0F9</accession>
<dbReference type="InterPro" id="IPR011011">
    <property type="entry name" value="Znf_FYVE_PHD"/>
</dbReference>
<comment type="caution">
    <text evidence="4">The sequence shown here is derived from an EMBL/GenBank/DDBJ whole genome shotgun (WGS) entry which is preliminary data.</text>
</comment>
<dbReference type="SUPFAM" id="SSF57903">
    <property type="entry name" value="FYVE/PHD zinc finger"/>
    <property type="match status" value="1"/>
</dbReference>
<gene>
    <name evidence="4" type="ORF">HW555_010936</name>
</gene>
<protein>
    <recommendedName>
        <fullName evidence="3">HTH psq-type domain-containing protein</fullName>
    </recommendedName>
</protein>
<organism evidence="4 5">
    <name type="scientific">Spodoptera exigua</name>
    <name type="common">Beet armyworm</name>
    <name type="synonym">Noctua fulgens</name>
    <dbReference type="NCBI Taxonomy" id="7107"/>
    <lineage>
        <taxon>Eukaryota</taxon>
        <taxon>Metazoa</taxon>
        <taxon>Ecdysozoa</taxon>
        <taxon>Arthropoda</taxon>
        <taxon>Hexapoda</taxon>
        <taxon>Insecta</taxon>
        <taxon>Pterygota</taxon>
        <taxon>Neoptera</taxon>
        <taxon>Endopterygota</taxon>
        <taxon>Lepidoptera</taxon>
        <taxon>Glossata</taxon>
        <taxon>Ditrysia</taxon>
        <taxon>Noctuoidea</taxon>
        <taxon>Noctuidae</taxon>
        <taxon>Amphipyrinae</taxon>
        <taxon>Spodoptera</taxon>
    </lineage>
</organism>
<keyword evidence="5" id="KW-1185">Reference proteome</keyword>
<feature type="domain" description="HTH psq-type" evidence="3">
    <location>
        <begin position="16"/>
        <end position="49"/>
    </location>
</feature>
<proteinExistence type="predicted"/>
<feature type="compositionally biased region" description="Polar residues" evidence="2">
    <location>
        <begin position="217"/>
        <end position="242"/>
    </location>
</feature>
<feature type="compositionally biased region" description="Polar residues" evidence="2">
    <location>
        <begin position="202"/>
        <end position="211"/>
    </location>
</feature>
<feature type="region of interest" description="Disordered" evidence="2">
    <location>
        <begin position="138"/>
        <end position="298"/>
    </location>
</feature>
<feature type="compositionally biased region" description="Polar residues" evidence="2">
    <location>
        <begin position="185"/>
        <end position="194"/>
    </location>
</feature>
<reference evidence="4" key="1">
    <citation type="submission" date="2020-08" db="EMBL/GenBank/DDBJ databases">
        <title>Spodoptera exigua strain:BAW_Kor-Di-RS1 Genome sequencing and assembly.</title>
        <authorList>
            <person name="Kim J."/>
            <person name="Nam H.Y."/>
            <person name="Kwon M."/>
            <person name="Choi J.H."/>
            <person name="Cho S.R."/>
            <person name="Kim G.-H."/>
        </authorList>
    </citation>
    <scope>NUCLEOTIDE SEQUENCE</scope>
    <source>
        <strain evidence="4">BAW_Kor-Di-RS1</strain>
        <tissue evidence="4">Whole-body</tissue>
    </source>
</reference>
<dbReference type="Proteomes" id="UP000648187">
    <property type="component" value="Unassembled WGS sequence"/>
</dbReference>
<dbReference type="InterPro" id="IPR007889">
    <property type="entry name" value="HTH_Psq"/>
</dbReference>
<evidence type="ECO:0000313" key="5">
    <source>
        <dbReference type="Proteomes" id="UP000648187"/>
    </source>
</evidence>
<feature type="compositionally biased region" description="Polar residues" evidence="2">
    <location>
        <begin position="142"/>
        <end position="154"/>
    </location>
</feature>
<dbReference type="InterPro" id="IPR009057">
    <property type="entry name" value="Homeodomain-like_sf"/>
</dbReference>
<dbReference type="Pfam" id="PF05225">
    <property type="entry name" value="HTH_psq"/>
    <property type="match status" value="1"/>
</dbReference>
<name>A0A835L0F9_SPOEX</name>
<dbReference type="AlphaFoldDB" id="A0A835L0F9"/>
<dbReference type="SUPFAM" id="SSF46689">
    <property type="entry name" value="Homeodomain-like"/>
    <property type="match status" value="1"/>
</dbReference>
<dbReference type="Gene3D" id="3.30.40.10">
    <property type="entry name" value="Zinc/RING finger domain, C3HC4 (zinc finger)"/>
    <property type="match status" value="1"/>
</dbReference>
<evidence type="ECO:0000256" key="2">
    <source>
        <dbReference type="SAM" id="MobiDB-lite"/>
    </source>
</evidence>
<comment type="subcellular location">
    <subcellularLocation>
        <location evidence="1">Nucleus</location>
    </subcellularLocation>
</comment>
<feature type="compositionally biased region" description="Basic residues" evidence="2">
    <location>
        <begin position="346"/>
        <end position="365"/>
    </location>
</feature>
<feature type="region of interest" description="Disordered" evidence="2">
    <location>
        <begin position="337"/>
        <end position="384"/>
    </location>
</feature>
<dbReference type="InterPro" id="IPR013083">
    <property type="entry name" value="Znf_RING/FYVE/PHD"/>
</dbReference>
<evidence type="ECO:0000256" key="1">
    <source>
        <dbReference type="ARBA" id="ARBA00004123"/>
    </source>
</evidence>
<evidence type="ECO:0000313" key="4">
    <source>
        <dbReference type="EMBL" id="KAF9409789.1"/>
    </source>
</evidence>
<feature type="compositionally biased region" description="Polar residues" evidence="2">
    <location>
        <begin position="261"/>
        <end position="276"/>
    </location>
</feature>
<dbReference type="EMBL" id="JACKWZ010000298">
    <property type="protein sequence ID" value="KAF9409789.1"/>
    <property type="molecule type" value="Genomic_DNA"/>
</dbReference>
<dbReference type="GO" id="GO:0005634">
    <property type="term" value="C:nucleus"/>
    <property type="evidence" value="ECO:0007669"/>
    <property type="project" value="UniProtKB-SubCell"/>
</dbReference>
<dbReference type="Gene3D" id="1.10.10.60">
    <property type="entry name" value="Homeodomain-like"/>
    <property type="match status" value="1"/>
</dbReference>